<evidence type="ECO:0000256" key="3">
    <source>
        <dbReference type="ARBA" id="ARBA00010231"/>
    </source>
</evidence>
<comment type="cofactor">
    <cofactor evidence="1">
        <name>Mg(2+)</name>
        <dbReference type="ChEBI" id="CHEBI:18420"/>
    </cofactor>
</comment>
<dbReference type="Pfam" id="PF02880">
    <property type="entry name" value="PGM_PMM_III"/>
    <property type="match status" value="1"/>
</dbReference>
<protein>
    <recommendedName>
        <fullName evidence="17">Alpha-D-phosphohexomutase alpha/beta/alpha domain-containing protein</fullName>
    </recommendedName>
</protein>
<evidence type="ECO:0000256" key="7">
    <source>
        <dbReference type="ARBA" id="ARBA00022723"/>
    </source>
</evidence>
<dbReference type="PANTHER" id="PTHR45745:SF1">
    <property type="entry name" value="PHOSPHOGLUCOMUTASE 2B-RELATED"/>
    <property type="match status" value="1"/>
</dbReference>
<dbReference type="InterPro" id="IPR016066">
    <property type="entry name" value="A-D-PHexomutase_CS"/>
</dbReference>
<dbReference type="GO" id="GO:0000287">
    <property type="term" value="F:magnesium ion binding"/>
    <property type="evidence" value="ECO:0007669"/>
    <property type="project" value="InterPro"/>
</dbReference>
<gene>
    <name evidence="15" type="ORF">PCASD_02553</name>
</gene>
<reference evidence="15 16" key="1">
    <citation type="submission" date="2017-11" db="EMBL/GenBank/DDBJ databases">
        <title>De novo assembly and phasing of dikaryotic genomes from two isolates of Puccinia coronata f. sp. avenae, the causal agent of oat crown rust.</title>
        <authorList>
            <person name="Miller M.E."/>
            <person name="Zhang Y."/>
            <person name="Omidvar V."/>
            <person name="Sperschneider J."/>
            <person name="Schwessinger B."/>
            <person name="Raley C."/>
            <person name="Palmer J.M."/>
            <person name="Garnica D."/>
            <person name="Upadhyaya N."/>
            <person name="Rathjen J."/>
            <person name="Taylor J.M."/>
            <person name="Park R.F."/>
            <person name="Dodds P.N."/>
            <person name="Hirsch C.D."/>
            <person name="Kianian S.F."/>
            <person name="Figueroa M."/>
        </authorList>
    </citation>
    <scope>NUCLEOTIDE SEQUENCE [LARGE SCALE GENOMIC DNA]</scope>
    <source>
        <strain evidence="15">12SD80</strain>
    </source>
</reference>
<keyword evidence="5" id="KW-0313">Glucose metabolism</keyword>
<dbReference type="GO" id="GO:0006166">
    <property type="term" value="P:purine ribonucleoside salvage"/>
    <property type="evidence" value="ECO:0007669"/>
    <property type="project" value="TreeGrafter"/>
</dbReference>
<dbReference type="InterPro" id="IPR005844">
    <property type="entry name" value="A-D-PHexomutase_a/b/a-I"/>
</dbReference>
<accession>A0A2N5VBH4</accession>
<evidence type="ECO:0000256" key="4">
    <source>
        <dbReference type="ARBA" id="ARBA00022490"/>
    </source>
</evidence>
<name>A0A2N5VBH4_9BASI</name>
<proteinExistence type="inferred from homology"/>
<sequence length="899" mass="98275">MLSTASRPIGGKDNLPKRHTAWPNLQPQNIKAACCSNPHQKHQAAGLGTTAGFLLTHFARNELGSNAAIGAPLLCPCTDTETEDGPGAELLPTPGRSYVAPSRLVAALGRYQAACARSSSGPACDDSGYRRITVAHPFRPGDPWRRRGGMGTGSGTVSQVAPLVRFTQSCDQAGTAASLGRALSWEIVPLCISLAFWEPFSIDPTRHVGAGAPDERSVNLKLNDLRTPGCTRGVPGVHAAVVNPGQPRVPVPVPRGAAGRTQHTSSPADQLPNNCQQQEIVDEMALERPPPALDSLVQEWLRLDRNPTTRKEIEQLHQANDHDELESRLRQLIKFGTAGLRAHMSAGFSRMNDVTVIQASQGLAAYLIQDVPDATKKGIVVGHDHRHNSERFARLAVTAFLRRGIRCCLLEGHVATPIVPFGVRLLGAAAGVMITASHNPATDNGYKLYYSNAVQIISPHDKGIAASIEQNLEIDEEAWSTEPSTQVSEALLIHKSDMIKDSYLQAISGLTRPSRLELHSKTPLKFIYTPMHGIGFPFARQAFETAGFPPDAWLPVESQKHPDPDFPTVKFPNPEEKGALDMAMSLGRTILQTAPEQKLMIMANDPDADRFCASEWTGSTWNTFSGDQIGAILACWTLQNFKKSGKPLDRIAMLSSTVSSHLLAQIARLEGFKFKETLTGFKNIGNEALDLEKKGYKVLFAYEEALGYMFDTGIFDKDGIASIVVWAELATELSQRGSSVADFLETIYKTYGYFATNNSYFICKDPVAVRTKFRGLRFGEQAVETSGHTNSRSMLLDRLRYPSTLAGYLITRIRDLTIAYDNGHPPECLPDLPSSNDEMITFYFGGEGGEVIATLRTSGTEFWKLKYYVEGSAEDQLTAQTKVDRIVKALGEEWGFSKL</sequence>
<dbReference type="Pfam" id="PF02878">
    <property type="entry name" value="PGM_PMM_I"/>
    <property type="match status" value="1"/>
</dbReference>
<evidence type="ECO:0000259" key="12">
    <source>
        <dbReference type="Pfam" id="PF02878"/>
    </source>
</evidence>
<keyword evidence="4" id="KW-0963">Cytoplasm</keyword>
<feature type="domain" description="Alpha-D-phosphohexomutase alpha/beta/alpha" evidence="13">
    <location>
        <begin position="503"/>
        <end position="614"/>
    </location>
</feature>
<dbReference type="InterPro" id="IPR005846">
    <property type="entry name" value="A-D-PHexomutase_a/b/a-III"/>
</dbReference>
<evidence type="ECO:0000313" key="16">
    <source>
        <dbReference type="Proteomes" id="UP000235392"/>
    </source>
</evidence>
<evidence type="ECO:0000259" key="14">
    <source>
        <dbReference type="Pfam" id="PF02880"/>
    </source>
</evidence>
<evidence type="ECO:0008006" key="17">
    <source>
        <dbReference type="Google" id="ProtNLM"/>
    </source>
</evidence>
<dbReference type="Gene3D" id="3.40.120.10">
    <property type="entry name" value="Alpha-D-Glucose-1,6-Bisphosphate, subunit A, domain 3"/>
    <property type="match status" value="3"/>
</dbReference>
<feature type="domain" description="Alpha-D-phosphohexomutase alpha/beta/alpha" evidence="12">
    <location>
        <begin position="334"/>
        <end position="472"/>
    </location>
</feature>
<comment type="caution">
    <text evidence="15">The sequence shown here is derived from an EMBL/GenBank/DDBJ whole genome shotgun (WGS) entry which is preliminary data.</text>
</comment>
<feature type="region of interest" description="Disordered" evidence="11">
    <location>
        <begin position="1"/>
        <end position="22"/>
    </location>
</feature>
<dbReference type="InterPro" id="IPR016055">
    <property type="entry name" value="A-D-PHexomutase_a/b/a-I/II/III"/>
</dbReference>
<dbReference type="EMBL" id="PGCI01000032">
    <property type="protein sequence ID" value="PLW47357.1"/>
    <property type="molecule type" value="Genomic_DNA"/>
</dbReference>
<dbReference type="Proteomes" id="UP000235392">
    <property type="component" value="Unassembled WGS sequence"/>
</dbReference>
<dbReference type="InterPro" id="IPR005845">
    <property type="entry name" value="A-D-PHexomutase_a/b/a-II"/>
</dbReference>
<keyword evidence="6" id="KW-0597">Phosphoprotein</keyword>
<evidence type="ECO:0000256" key="9">
    <source>
        <dbReference type="ARBA" id="ARBA00023235"/>
    </source>
</evidence>
<evidence type="ECO:0000256" key="11">
    <source>
        <dbReference type="SAM" id="MobiDB-lite"/>
    </source>
</evidence>
<organism evidence="15 16">
    <name type="scientific">Puccinia coronata f. sp. avenae</name>
    <dbReference type="NCBI Taxonomy" id="200324"/>
    <lineage>
        <taxon>Eukaryota</taxon>
        <taxon>Fungi</taxon>
        <taxon>Dikarya</taxon>
        <taxon>Basidiomycota</taxon>
        <taxon>Pucciniomycotina</taxon>
        <taxon>Pucciniomycetes</taxon>
        <taxon>Pucciniales</taxon>
        <taxon>Pucciniaceae</taxon>
        <taxon>Puccinia</taxon>
    </lineage>
</organism>
<dbReference type="GO" id="GO:0008973">
    <property type="term" value="F:phosphopentomutase activity"/>
    <property type="evidence" value="ECO:0007669"/>
    <property type="project" value="TreeGrafter"/>
</dbReference>
<feature type="domain" description="Alpha-D-phosphohexomutase alpha/beta/alpha" evidence="14">
    <location>
        <begin position="626"/>
        <end position="751"/>
    </location>
</feature>
<dbReference type="PANTHER" id="PTHR45745">
    <property type="entry name" value="PHOSPHOMANNOMUTASE 45A"/>
    <property type="match status" value="1"/>
</dbReference>
<dbReference type="Pfam" id="PF02879">
    <property type="entry name" value="PGM_PMM_II"/>
    <property type="match status" value="1"/>
</dbReference>
<evidence type="ECO:0000256" key="1">
    <source>
        <dbReference type="ARBA" id="ARBA00001946"/>
    </source>
</evidence>
<dbReference type="FunFam" id="3.40.120.10:FF:000035">
    <property type="entry name" value="Pgm3p"/>
    <property type="match status" value="1"/>
</dbReference>
<evidence type="ECO:0000256" key="5">
    <source>
        <dbReference type="ARBA" id="ARBA00022526"/>
    </source>
</evidence>
<dbReference type="SUPFAM" id="SSF53738">
    <property type="entry name" value="Phosphoglucomutase, first 3 domains"/>
    <property type="match status" value="3"/>
</dbReference>
<dbReference type="PROSITE" id="PS00710">
    <property type="entry name" value="PGM_PMM"/>
    <property type="match status" value="1"/>
</dbReference>
<keyword evidence="7" id="KW-0479">Metal-binding</keyword>
<keyword evidence="10" id="KW-0119">Carbohydrate metabolism</keyword>
<dbReference type="GO" id="GO:0005737">
    <property type="term" value="C:cytoplasm"/>
    <property type="evidence" value="ECO:0007669"/>
    <property type="project" value="UniProtKB-SubCell"/>
</dbReference>
<dbReference type="CDD" id="cd05799">
    <property type="entry name" value="PGM2"/>
    <property type="match status" value="1"/>
</dbReference>
<evidence type="ECO:0000313" key="15">
    <source>
        <dbReference type="EMBL" id="PLW47357.1"/>
    </source>
</evidence>
<keyword evidence="9" id="KW-0413">Isomerase</keyword>
<evidence type="ECO:0000259" key="13">
    <source>
        <dbReference type="Pfam" id="PF02879"/>
    </source>
</evidence>
<dbReference type="AlphaFoldDB" id="A0A2N5VBH4"/>
<comment type="similarity">
    <text evidence="3">Belongs to the phosphohexose mutase family.</text>
</comment>
<evidence type="ECO:0000256" key="6">
    <source>
        <dbReference type="ARBA" id="ARBA00022553"/>
    </source>
</evidence>
<keyword evidence="8" id="KW-0460">Magnesium</keyword>
<evidence type="ECO:0000256" key="10">
    <source>
        <dbReference type="ARBA" id="ARBA00023277"/>
    </source>
</evidence>
<evidence type="ECO:0000256" key="8">
    <source>
        <dbReference type="ARBA" id="ARBA00022842"/>
    </source>
</evidence>
<evidence type="ECO:0000256" key="2">
    <source>
        <dbReference type="ARBA" id="ARBA00004496"/>
    </source>
</evidence>
<dbReference type="GO" id="GO:0006006">
    <property type="term" value="P:glucose metabolic process"/>
    <property type="evidence" value="ECO:0007669"/>
    <property type="project" value="UniProtKB-KW"/>
</dbReference>
<dbReference type="GO" id="GO:0005634">
    <property type="term" value="C:nucleus"/>
    <property type="evidence" value="ECO:0007669"/>
    <property type="project" value="TreeGrafter"/>
</dbReference>
<comment type="subcellular location">
    <subcellularLocation>
        <location evidence="2">Cytoplasm</location>
    </subcellularLocation>
</comment>